<dbReference type="InterPro" id="IPR029044">
    <property type="entry name" value="Nucleotide-diphossugar_trans"/>
</dbReference>
<evidence type="ECO:0000313" key="2">
    <source>
        <dbReference type="EMBL" id="EMZ33922.1"/>
    </source>
</evidence>
<organism evidence="2 3">
    <name type="scientific">Eubacterium plexicaudatum ASF492</name>
    <dbReference type="NCBI Taxonomy" id="1235802"/>
    <lineage>
        <taxon>Bacteria</taxon>
        <taxon>Bacillati</taxon>
        <taxon>Bacillota</taxon>
        <taxon>Clostridia</taxon>
        <taxon>Eubacteriales</taxon>
        <taxon>Eubacteriaceae</taxon>
        <taxon>Eubacterium</taxon>
    </lineage>
</organism>
<dbReference type="STRING" id="1235802.C823_01203"/>
<dbReference type="Proteomes" id="UP000012589">
    <property type="component" value="Unassembled WGS sequence"/>
</dbReference>
<sequence length="238" mass="27532">MDHIKISIITPCFNSEKTIRDTIESVLYQTYKNIEYIVIDGGSTDHTVDIIKEYIPKFRGRLRYVSEPDKGIYNAMNKGIRMSTGRLIGIVNSDDYYERSTVEKMAEKYKEGEYQVLYGYMRILSRSKGRYICKNKHYDLLNIVIPHPTCFISRNIYKDFGLYVEGWKMAADYELLLRLDKTEIVKFVCVEDVVTNFRTGGASSGKRALYEASIIRFLYGGLSGMELLKKILKDLILS</sequence>
<comment type="caution">
    <text evidence="2">The sequence shown here is derived from an EMBL/GenBank/DDBJ whole genome shotgun (WGS) entry which is preliminary data.</text>
</comment>
<proteinExistence type="predicted"/>
<accession>N2AXF3</accession>
<dbReference type="HOGENOM" id="CLU_025996_21_1_9"/>
<dbReference type="AlphaFoldDB" id="N2AXF3"/>
<dbReference type="Gene3D" id="3.90.550.10">
    <property type="entry name" value="Spore Coat Polysaccharide Biosynthesis Protein SpsA, Chain A"/>
    <property type="match status" value="1"/>
</dbReference>
<dbReference type="EMBL" id="AQFT01000038">
    <property type="protein sequence ID" value="EMZ33922.1"/>
    <property type="molecule type" value="Genomic_DNA"/>
</dbReference>
<gene>
    <name evidence="2" type="ORF">C823_01203</name>
</gene>
<name>N2AXF3_9FIRM</name>
<dbReference type="InterPro" id="IPR001173">
    <property type="entry name" value="Glyco_trans_2-like"/>
</dbReference>
<dbReference type="PANTHER" id="PTHR22916:SF3">
    <property type="entry name" value="UDP-GLCNAC:BETAGAL BETA-1,3-N-ACETYLGLUCOSAMINYLTRANSFERASE-LIKE PROTEIN 1"/>
    <property type="match status" value="1"/>
</dbReference>
<dbReference type="eggNOG" id="COG1215">
    <property type="taxonomic scope" value="Bacteria"/>
</dbReference>
<dbReference type="PANTHER" id="PTHR22916">
    <property type="entry name" value="GLYCOSYLTRANSFERASE"/>
    <property type="match status" value="1"/>
</dbReference>
<evidence type="ECO:0000259" key="1">
    <source>
        <dbReference type="Pfam" id="PF00535"/>
    </source>
</evidence>
<feature type="domain" description="Glycosyltransferase 2-like" evidence="1">
    <location>
        <begin position="7"/>
        <end position="120"/>
    </location>
</feature>
<keyword evidence="3" id="KW-1185">Reference proteome</keyword>
<protein>
    <recommendedName>
        <fullName evidence="1">Glycosyltransferase 2-like domain-containing protein</fullName>
    </recommendedName>
</protein>
<reference evidence="2 3" key="1">
    <citation type="journal article" date="2014" name="Genome Announc.">
        <title>Draft genome sequences of the altered schaedler flora, a defined bacterial community from gnotobiotic mice.</title>
        <authorList>
            <person name="Wannemuehler M.J."/>
            <person name="Overstreet A.M."/>
            <person name="Ward D.V."/>
            <person name="Phillips G.J."/>
        </authorList>
    </citation>
    <scope>NUCLEOTIDE SEQUENCE [LARGE SCALE GENOMIC DNA]</scope>
    <source>
        <strain evidence="2 3">ASF492</strain>
    </source>
</reference>
<dbReference type="SUPFAM" id="SSF53448">
    <property type="entry name" value="Nucleotide-diphospho-sugar transferases"/>
    <property type="match status" value="1"/>
</dbReference>
<dbReference type="CDD" id="cd06433">
    <property type="entry name" value="GT_2_WfgS_like"/>
    <property type="match status" value="1"/>
</dbReference>
<dbReference type="PATRIC" id="fig|1235802.3.peg.1289"/>
<evidence type="ECO:0000313" key="3">
    <source>
        <dbReference type="Proteomes" id="UP000012589"/>
    </source>
</evidence>
<dbReference type="Pfam" id="PF00535">
    <property type="entry name" value="Glycos_transf_2"/>
    <property type="match status" value="1"/>
</dbReference>
<dbReference type="GO" id="GO:0016758">
    <property type="term" value="F:hexosyltransferase activity"/>
    <property type="evidence" value="ECO:0007669"/>
    <property type="project" value="UniProtKB-ARBA"/>
</dbReference>